<dbReference type="PROSITE" id="PS01117">
    <property type="entry name" value="HTH_MARR_1"/>
    <property type="match status" value="1"/>
</dbReference>
<reference evidence="6" key="1">
    <citation type="submission" date="2018-07" db="EMBL/GenBank/DDBJ databases">
        <authorList>
            <person name="Kim H."/>
        </authorList>
    </citation>
    <scope>NUCLEOTIDE SEQUENCE [LARGE SCALE GENOMIC DNA]</scope>
    <source>
        <strain evidence="6">F02</strain>
    </source>
</reference>
<dbReference type="PROSITE" id="PS50995">
    <property type="entry name" value="HTH_MARR_2"/>
    <property type="match status" value="1"/>
</dbReference>
<keyword evidence="3" id="KW-0804">Transcription</keyword>
<dbReference type="GO" id="GO:0003700">
    <property type="term" value="F:DNA-binding transcription factor activity"/>
    <property type="evidence" value="ECO:0007669"/>
    <property type="project" value="InterPro"/>
</dbReference>
<sequence length="197" mass="22489">MNTKTDSHECPFLSIPNDMKPIIALIHRAEHDCHVLFNARLERIDLTSKSFLILGASYNNTSFSQKDIAEAFFIDRTTMVNLIDELESRGLVERVRHTEDRRQYRIILTQKGELLFKQAREIAYQVEDEYLGVLSDKQKEDLRGSLLLVLNDQNEKKNAPKCGDAQECWTGVKTKVKDIKAKVKKAVVASVGLKTPK</sequence>
<dbReference type="SUPFAM" id="SSF46785">
    <property type="entry name" value="Winged helix' DNA-binding domain"/>
    <property type="match status" value="1"/>
</dbReference>
<dbReference type="PANTHER" id="PTHR42756:SF1">
    <property type="entry name" value="TRANSCRIPTIONAL REPRESSOR OF EMRAB OPERON"/>
    <property type="match status" value="1"/>
</dbReference>
<dbReference type="Proteomes" id="UP000252182">
    <property type="component" value="Chromosome"/>
</dbReference>
<gene>
    <name evidence="5" type="primary">hosA</name>
    <name evidence="5" type="ORF">DTO96_100402</name>
</gene>
<proteinExistence type="predicted"/>
<evidence type="ECO:0000313" key="6">
    <source>
        <dbReference type="Proteomes" id="UP000252182"/>
    </source>
</evidence>
<evidence type="ECO:0000313" key="5">
    <source>
        <dbReference type="EMBL" id="AXF84692.1"/>
    </source>
</evidence>
<evidence type="ECO:0000256" key="1">
    <source>
        <dbReference type="ARBA" id="ARBA00023015"/>
    </source>
</evidence>
<dbReference type="InterPro" id="IPR036388">
    <property type="entry name" value="WH-like_DNA-bd_sf"/>
</dbReference>
<name>A0A345D8K4_9BURK</name>
<keyword evidence="1" id="KW-0805">Transcription regulation</keyword>
<dbReference type="AlphaFoldDB" id="A0A345D8K4"/>
<dbReference type="GO" id="GO:0003677">
    <property type="term" value="F:DNA binding"/>
    <property type="evidence" value="ECO:0007669"/>
    <property type="project" value="UniProtKB-KW"/>
</dbReference>
<dbReference type="OrthoDB" id="8907575at2"/>
<dbReference type="InterPro" id="IPR023187">
    <property type="entry name" value="Tscrpt_reg_MarR-type_CS"/>
</dbReference>
<dbReference type="Gene3D" id="1.10.10.10">
    <property type="entry name" value="Winged helix-like DNA-binding domain superfamily/Winged helix DNA-binding domain"/>
    <property type="match status" value="1"/>
</dbReference>
<feature type="domain" description="HTH marR-type" evidence="4">
    <location>
        <begin position="19"/>
        <end position="151"/>
    </location>
</feature>
<evidence type="ECO:0000259" key="4">
    <source>
        <dbReference type="PROSITE" id="PS50995"/>
    </source>
</evidence>
<dbReference type="InterPro" id="IPR000835">
    <property type="entry name" value="HTH_MarR-typ"/>
</dbReference>
<organism evidence="5 6">
    <name type="scientific">Ephemeroptericola cinctiostellae</name>
    <dbReference type="NCBI Taxonomy" id="2268024"/>
    <lineage>
        <taxon>Bacteria</taxon>
        <taxon>Pseudomonadati</taxon>
        <taxon>Pseudomonadota</taxon>
        <taxon>Betaproteobacteria</taxon>
        <taxon>Burkholderiales</taxon>
        <taxon>Burkholderiaceae</taxon>
        <taxon>Ephemeroptericola</taxon>
    </lineage>
</organism>
<protein>
    <submittedName>
        <fullName evidence="5">Transcriptional regulator HosA</fullName>
    </submittedName>
</protein>
<keyword evidence="2" id="KW-0238">DNA-binding</keyword>
<dbReference type="PANTHER" id="PTHR42756">
    <property type="entry name" value="TRANSCRIPTIONAL REGULATOR, MARR"/>
    <property type="match status" value="1"/>
</dbReference>
<dbReference type="SMART" id="SM00347">
    <property type="entry name" value="HTH_MARR"/>
    <property type="match status" value="1"/>
</dbReference>
<evidence type="ECO:0000256" key="2">
    <source>
        <dbReference type="ARBA" id="ARBA00023125"/>
    </source>
</evidence>
<keyword evidence="6" id="KW-1185">Reference proteome</keyword>
<dbReference type="PRINTS" id="PR00598">
    <property type="entry name" value="HTHMARR"/>
</dbReference>
<dbReference type="Pfam" id="PF12802">
    <property type="entry name" value="MarR_2"/>
    <property type="match status" value="1"/>
</dbReference>
<evidence type="ECO:0000256" key="3">
    <source>
        <dbReference type="ARBA" id="ARBA00023163"/>
    </source>
</evidence>
<dbReference type="RefSeq" id="WP_157964297.1">
    <property type="nucleotide sequence ID" value="NZ_CP031124.1"/>
</dbReference>
<dbReference type="EMBL" id="CP031124">
    <property type="protein sequence ID" value="AXF84692.1"/>
    <property type="molecule type" value="Genomic_DNA"/>
</dbReference>
<accession>A0A345D8K4</accession>
<dbReference type="InterPro" id="IPR036390">
    <property type="entry name" value="WH_DNA-bd_sf"/>
</dbReference>
<dbReference type="KEGG" id="hyf:DTO96_100402"/>